<dbReference type="Gene3D" id="3.90.226.10">
    <property type="entry name" value="2-enoyl-CoA Hydratase, Chain A, domain 1"/>
    <property type="match status" value="1"/>
</dbReference>
<dbReference type="Pfam" id="PF03572">
    <property type="entry name" value="Peptidase_S41"/>
    <property type="match status" value="1"/>
</dbReference>
<proteinExistence type="predicted"/>
<name>A0A101GZJ1_9BACT</name>
<dbReference type="Proteomes" id="UP000053469">
    <property type="component" value="Unassembled WGS sequence"/>
</dbReference>
<dbReference type="InterPro" id="IPR029045">
    <property type="entry name" value="ClpP/crotonase-like_dom_sf"/>
</dbReference>
<gene>
    <name evidence="2" type="ORF">XD87_0214</name>
</gene>
<accession>A0A101GZJ1</accession>
<dbReference type="SUPFAM" id="SSF52096">
    <property type="entry name" value="ClpP/crotonase"/>
    <property type="match status" value="1"/>
</dbReference>
<reference evidence="3" key="1">
    <citation type="journal article" date="2015" name="MBio">
        <title>Genome-Resolved Metagenomic Analysis Reveals Roles for Candidate Phyla and Other Microbial Community Members in Biogeochemical Transformations in Oil Reservoirs.</title>
        <authorList>
            <person name="Hu P."/>
            <person name="Tom L."/>
            <person name="Singh A."/>
            <person name="Thomas B.C."/>
            <person name="Baker B.J."/>
            <person name="Piceno Y.M."/>
            <person name="Andersen G.L."/>
            <person name="Banfield J.F."/>
        </authorList>
    </citation>
    <scope>NUCLEOTIDE SEQUENCE [LARGE SCALE GENOMIC DNA]</scope>
</reference>
<sequence length="382" mass="44432">MKIFNKKQLSVDLDYFSTQLIKMHPNPFKYIKKGEFLSYLEELKTSSEEVGLEEVGIRLMKLLARLKDGHTELGASDNVLGTLNYPFKFKYVNNEYYVVSASEEYKQYLGFELLNINDKSISEIENLLRVIIPIENETSLRYYLPTKLVEPKLLNYFGIVNGNDVKFVFQKGKEKITVEVTALDYNTELIDINGTIKELDVTLDRKDVYWIKDMPELEAVYVQYNECKEREDYKMSQVVKDIKNFNRKKLVIDLRNNKGGDSDVLNPLLNYIRKNQNKIKIFVLIGVDTYSSAIYNLVQLSRFKNVLTIGDIPHGNPTHYGQVKSFVLPNSKLRIFTSTRIFTFKGYTLGESFKPNYAVPQIPEELFVGKDTQFRYLKENLL</sequence>
<dbReference type="AlphaFoldDB" id="A0A101GZJ1"/>
<dbReference type="EMBL" id="LGGI01000021">
    <property type="protein sequence ID" value="KUK67303.1"/>
    <property type="molecule type" value="Genomic_DNA"/>
</dbReference>
<dbReference type="InterPro" id="IPR005151">
    <property type="entry name" value="Tail-specific_protease"/>
</dbReference>
<feature type="domain" description="Tail specific protease" evidence="1">
    <location>
        <begin position="221"/>
        <end position="274"/>
    </location>
</feature>
<evidence type="ECO:0000259" key="1">
    <source>
        <dbReference type="Pfam" id="PF03572"/>
    </source>
</evidence>
<protein>
    <recommendedName>
        <fullName evidence="1">Tail specific protease domain-containing protein</fullName>
    </recommendedName>
</protein>
<evidence type="ECO:0000313" key="2">
    <source>
        <dbReference type="EMBL" id="KUK67303.1"/>
    </source>
</evidence>
<dbReference type="GO" id="GO:0008236">
    <property type="term" value="F:serine-type peptidase activity"/>
    <property type="evidence" value="ECO:0007669"/>
    <property type="project" value="InterPro"/>
</dbReference>
<organism evidence="2 3">
    <name type="scientific">candidate division WS6 bacterium 36_33</name>
    <dbReference type="NCBI Taxonomy" id="1641388"/>
    <lineage>
        <taxon>Bacteria</taxon>
        <taxon>Candidatus Dojkabacteria</taxon>
    </lineage>
</organism>
<evidence type="ECO:0000313" key="3">
    <source>
        <dbReference type="Proteomes" id="UP000053469"/>
    </source>
</evidence>
<dbReference type="GO" id="GO:0006508">
    <property type="term" value="P:proteolysis"/>
    <property type="evidence" value="ECO:0007669"/>
    <property type="project" value="InterPro"/>
</dbReference>
<comment type="caution">
    <text evidence="2">The sequence shown here is derived from an EMBL/GenBank/DDBJ whole genome shotgun (WGS) entry which is preliminary data.</text>
</comment>